<dbReference type="RefSeq" id="WP_246951403.1">
    <property type="nucleotide sequence ID" value="NZ_JALKII010000004.1"/>
</dbReference>
<gene>
    <name evidence="6" type="ORF">MU846_07875</name>
</gene>
<dbReference type="Gene3D" id="3.40.630.10">
    <property type="entry name" value="Zn peptidases"/>
    <property type="match status" value="1"/>
</dbReference>
<dbReference type="PANTHER" id="PTHR37326">
    <property type="entry name" value="BLL3975 PROTEIN"/>
    <property type="match status" value="1"/>
</dbReference>
<keyword evidence="2" id="KW-0479">Metal-binding</keyword>
<dbReference type="EMBL" id="JALKII010000004">
    <property type="protein sequence ID" value="MCK0537625.1"/>
    <property type="molecule type" value="Genomic_DNA"/>
</dbReference>
<comment type="cofactor">
    <cofactor evidence="1">
        <name>Zn(2+)</name>
        <dbReference type="ChEBI" id="CHEBI:29105"/>
    </cofactor>
</comment>
<dbReference type="SUPFAM" id="SSF53187">
    <property type="entry name" value="Zn-dependent exopeptidases"/>
    <property type="match status" value="1"/>
</dbReference>
<dbReference type="CDD" id="cd06251">
    <property type="entry name" value="M14_ASTE_ASPA-like"/>
    <property type="match status" value="1"/>
</dbReference>
<comment type="caution">
    <text evidence="6">The sequence shown here is derived from an EMBL/GenBank/DDBJ whole genome shotgun (WGS) entry which is preliminary data.</text>
</comment>
<evidence type="ECO:0000256" key="4">
    <source>
        <dbReference type="ARBA" id="ARBA00022833"/>
    </source>
</evidence>
<dbReference type="PANTHER" id="PTHR37326:SF2">
    <property type="entry name" value="SUCCINYLGLUTAMATE DESUCCINYLASE_ASPARTOACYLASE FAMILY PROTEIN"/>
    <property type="match status" value="1"/>
</dbReference>
<evidence type="ECO:0000256" key="2">
    <source>
        <dbReference type="ARBA" id="ARBA00022723"/>
    </source>
</evidence>
<dbReference type="InterPro" id="IPR055438">
    <property type="entry name" value="AstE_AspA_cat"/>
</dbReference>
<evidence type="ECO:0000256" key="3">
    <source>
        <dbReference type="ARBA" id="ARBA00022801"/>
    </source>
</evidence>
<accession>A0ABT0E704</accession>
<evidence type="ECO:0000259" key="5">
    <source>
        <dbReference type="Pfam" id="PF24827"/>
    </source>
</evidence>
<dbReference type="PIRSF" id="PIRSF039012">
    <property type="entry name" value="ASP"/>
    <property type="match status" value="1"/>
</dbReference>
<name>A0ABT0E704_9GAMM</name>
<evidence type="ECO:0000313" key="7">
    <source>
        <dbReference type="Proteomes" id="UP001165524"/>
    </source>
</evidence>
<keyword evidence="7" id="KW-1185">Reference proteome</keyword>
<dbReference type="Pfam" id="PF24827">
    <property type="entry name" value="AstE_AspA_cat"/>
    <property type="match status" value="1"/>
</dbReference>
<keyword evidence="3" id="KW-0378">Hydrolase</keyword>
<dbReference type="InterPro" id="IPR053138">
    <property type="entry name" value="N-alpha-Ac-DABA_deacetylase"/>
</dbReference>
<dbReference type="InterPro" id="IPR043795">
    <property type="entry name" value="N-alpha-Ac-DABA-like"/>
</dbReference>
<sequence>MTVQPFELGDVVAAPGQSAVVEMPAAQLYTQTPLNIPVHVVHGRQPGPTLLVCAAIHGDELNGVEIIRRLLRMAALKRLRGTLIAVPVVNVFGFIHKSRYLPDRRDLNRCFPGSETGSLGARMAWLFKTRVLDRATHAIDLHTGAVYRSNLPQIRANLASAETAAMADAFGVPVVLNSVLRDGTLREVAEAQGIPVITYEAGEALRFEEASIRVGVRGVINVMRHLGMLADRRTTPSTVKPTVAGSSTWVRADCDGVFRALVALGARIREGQLLGRISSPFTDEEIEVRSPCAGILIGRDNLPLVNEGEALFHIARFEEVRGVAQQVETFTNDILQAEPAIEGEVPIAP</sequence>
<protein>
    <submittedName>
        <fullName evidence="6">Succinylglutamate desuccinylase/aspartoacylase family protein</fullName>
    </submittedName>
</protein>
<evidence type="ECO:0000256" key="1">
    <source>
        <dbReference type="ARBA" id="ARBA00001947"/>
    </source>
</evidence>
<feature type="domain" description="Succinylglutamate desuccinylase/Aspartoacylase catalytic" evidence="5">
    <location>
        <begin position="46"/>
        <end position="226"/>
    </location>
</feature>
<evidence type="ECO:0000313" key="6">
    <source>
        <dbReference type="EMBL" id="MCK0537625.1"/>
    </source>
</evidence>
<proteinExistence type="predicted"/>
<keyword evidence="4" id="KW-0862">Zinc</keyword>
<organism evidence="6 7">
    <name type="scientific">Alcanivorax quisquiliarum</name>
    <dbReference type="NCBI Taxonomy" id="2933565"/>
    <lineage>
        <taxon>Bacteria</taxon>
        <taxon>Pseudomonadati</taxon>
        <taxon>Pseudomonadota</taxon>
        <taxon>Gammaproteobacteria</taxon>
        <taxon>Oceanospirillales</taxon>
        <taxon>Alcanivoracaceae</taxon>
        <taxon>Alcanivorax</taxon>
    </lineage>
</organism>
<reference evidence="6" key="1">
    <citation type="submission" date="2022-04" db="EMBL/GenBank/DDBJ databases">
        <title>Alcanivorax sp. CY1518 draft genome sequence.</title>
        <authorList>
            <person name="Zhao G."/>
            <person name="An M."/>
        </authorList>
    </citation>
    <scope>NUCLEOTIDE SEQUENCE</scope>
    <source>
        <strain evidence="6">CY1518</strain>
    </source>
</reference>
<dbReference type="Proteomes" id="UP001165524">
    <property type="component" value="Unassembled WGS sequence"/>
</dbReference>